<name>W2RX11_CYPE1</name>
<dbReference type="RefSeq" id="XP_008715550.1">
    <property type="nucleotide sequence ID" value="XM_008717328.1"/>
</dbReference>
<dbReference type="GeneID" id="19970314"/>
<proteinExistence type="predicted"/>
<feature type="compositionally biased region" description="Polar residues" evidence="2">
    <location>
        <begin position="1"/>
        <end position="22"/>
    </location>
</feature>
<keyword evidence="1" id="KW-0175">Coiled coil</keyword>
<organism evidence="3 4">
    <name type="scientific">Cyphellophora europaea (strain CBS 101466)</name>
    <name type="common">Phialophora europaea</name>
    <dbReference type="NCBI Taxonomy" id="1220924"/>
    <lineage>
        <taxon>Eukaryota</taxon>
        <taxon>Fungi</taxon>
        <taxon>Dikarya</taxon>
        <taxon>Ascomycota</taxon>
        <taxon>Pezizomycotina</taxon>
        <taxon>Eurotiomycetes</taxon>
        <taxon>Chaetothyriomycetidae</taxon>
        <taxon>Chaetothyriales</taxon>
        <taxon>Cyphellophoraceae</taxon>
        <taxon>Cyphellophora</taxon>
    </lineage>
</organism>
<reference evidence="3 4" key="1">
    <citation type="submission" date="2013-03" db="EMBL/GenBank/DDBJ databases">
        <title>The Genome Sequence of Phialophora europaea CBS 101466.</title>
        <authorList>
            <consortium name="The Broad Institute Genomics Platform"/>
            <person name="Cuomo C."/>
            <person name="de Hoog S."/>
            <person name="Gorbushina A."/>
            <person name="Walker B."/>
            <person name="Young S.K."/>
            <person name="Zeng Q."/>
            <person name="Gargeya S."/>
            <person name="Fitzgerald M."/>
            <person name="Haas B."/>
            <person name="Abouelleil A."/>
            <person name="Allen A.W."/>
            <person name="Alvarado L."/>
            <person name="Arachchi H.M."/>
            <person name="Berlin A.M."/>
            <person name="Chapman S.B."/>
            <person name="Gainer-Dewar J."/>
            <person name="Goldberg J."/>
            <person name="Griggs A."/>
            <person name="Gujja S."/>
            <person name="Hansen M."/>
            <person name="Howarth C."/>
            <person name="Imamovic A."/>
            <person name="Ireland A."/>
            <person name="Larimer J."/>
            <person name="McCowan C."/>
            <person name="Murphy C."/>
            <person name="Pearson M."/>
            <person name="Poon T.W."/>
            <person name="Priest M."/>
            <person name="Roberts A."/>
            <person name="Saif S."/>
            <person name="Shea T."/>
            <person name="Sisk P."/>
            <person name="Sykes S."/>
            <person name="Wortman J."/>
            <person name="Nusbaum C."/>
            <person name="Birren B."/>
        </authorList>
    </citation>
    <scope>NUCLEOTIDE SEQUENCE [LARGE SCALE GENOMIC DNA]</scope>
    <source>
        <strain evidence="3 4">CBS 101466</strain>
    </source>
</reference>
<evidence type="ECO:0000313" key="4">
    <source>
        <dbReference type="Proteomes" id="UP000030752"/>
    </source>
</evidence>
<protein>
    <submittedName>
        <fullName evidence="3">Uncharacterized protein</fullName>
    </submittedName>
</protein>
<dbReference type="AlphaFoldDB" id="W2RX11"/>
<evidence type="ECO:0000256" key="1">
    <source>
        <dbReference type="SAM" id="Coils"/>
    </source>
</evidence>
<evidence type="ECO:0000256" key="2">
    <source>
        <dbReference type="SAM" id="MobiDB-lite"/>
    </source>
</evidence>
<dbReference type="EMBL" id="KB822719">
    <property type="protein sequence ID" value="ETN41041.1"/>
    <property type="molecule type" value="Genomic_DNA"/>
</dbReference>
<feature type="region of interest" description="Disordered" evidence="2">
    <location>
        <begin position="1"/>
        <end position="32"/>
    </location>
</feature>
<dbReference type="VEuPathDB" id="FungiDB:HMPREF1541_02975"/>
<keyword evidence="4" id="KW-1185">Reference proteome</keyword>
<accession>W2RX11</accession>
<dbReference type="InParanoid" id="W2RX11"/>
<evidence type="ECO:0000313" key="3">
    <source>
        <dbReference type="EMBL" id="ETN41041.1"/>
    </source>
</evidence>
<dbReference type="OrthoDB" id="3650574at2759"/>
<sequence length="434" mass="49510">MFGQGQRNFASLAQGDHPSQASQRDRRPPILLPTFGGFLAELRQSAIPHPAAHDSPSALREDAPHHVDVSVTVHQPRNKGQQLREEDSRLADEQNQLELQHRRITHRRNQIAEQRDQLIEELTKQLDELIEDRRRLTMQRDWLHNEHHQLTEQRDRLSAQVGQLTQQLQQITLERDQIDEKYDNALREREELHAECIGLGREVNGVRDLLMQYIRRSADATHDGARIRYESHKITRELNQSRMRHRQALKVIKERDKTIEERNQDIQTCDQSIQDLQKRLNDHAAIYRVPTPTDLEAVPIRIELHVYHGGPLAKSVFEHPEASVERLIPNASDLQSINATVLGLAALCGIEAGPTLFTVQTKFAPVGVEDGFAAVMAPGYRSWTEKLKRQVEAGQVDAARVVGTVKVYTTVKNKLSTDEISSLRGFLGPVVQEF</sequence>
<feature type="coiled-coil region" evidence="1">
    <location>
        <begin position="83"/>
        <end position="195"/>
    </location>
</feature>
<dbReference type="Proteomes" id="UP000030752">
    <property type="component" value="Unassembled WGS sequence"/>
</dbReference>
<dbReference type="HOGENOM" id="CLU_631648_0_0_1"/>
<gene>
    <name evidence="3" type="ORF">HMPREF1541_02975</name>
</gene>